<dbReference type="Gene3D" id="3.30.470.20">
    <property type="entry name" value="ATP-grasp fold, B domain"/>
    <property type="match status" value="2"/>
</dbReference>
<evidence type="ECO:0000313" key="4">
    <source>
        <dbReference type="Proteomes" id="UP000003571"/>
    </source>
</evidence>
<dbReference type="InterPro" id="IPR013815">
    <property type="entry name" value="ATP_grasp_subdomain_1"/>
</dbReference>
<dbReference type="Gene3D" id="3.30.1490.20">
    <property type="entry name" value="ATP-grasp fold, A domain"/>
    <property type="match status" value="1"/>
</dbReference>
<dbReference type="PATRIC" id="fig|907348.3.peg.1432"/>
<dbReference type="InterPro" id="IPR008279">
    <property type="entry name" value="PEP-util_enz_mobile_dom"/>
</dbReference>
<dbReference type="SUPFAM" id="SSF56059">
    <property type="entry name" value="Glutathione synthetase ATP-binding domain-like"/>
    <property type="match status" value="1"/>
</dbReference>
<evidence type="ECO:0000259" key="2">
    <source>
        <dbReference type="Pfam" id="PF01326"/>
    </source>
</evidence>
<feature type="domain" description="Pyruvate phosphate dikinase AMP/ATP-binding" evidence="2">
    <location>
        <begin position="64"/>
        <end position="180"/>
    </location>
</feature>
<keyword evidence="3" id="KW-0670">Pyruvate</keyword>
<dbReference type="PANTHER" id="PTHR43615:SF1">
    <property type="entry name" value="PPDK_N DOMAIN-CONTAINING PROTEIN"/>
    <property type="match status" value="1"/>
</dbReference>
<dbReference type="Gene3D" id="3.50.30.10">
    <property type="entry name" value="Phosphohistidine domain"/>
    <property type="match status" value="1"/>
</dbReference>
<keyword evidence="3" id="KW-0808">Transferase</keyword>
<dbReference type="STRING" id="907348.TresaDRAFT_1667"/>
<dbReference type="Pfam" id="PF00391">
    <property type="entry name" value="PEP-utilizers"/>
    <property type="match status" value="1"/>
</dbReference>
<accession>H7EKL0</accession>
<dbReference type="InterPro" id="IPR051549">
    <property type="entry name" value="PEP_Utilizing_Enz"/>
</dbReference>
<dbReference type="Pfam" id="PF01326">
    <property type="entry name" value="PPDK_N"/>
    <property type="match status" value="1"/>
</dbReference>
<dbReference type="InterPro" id="IPR036637">
    <property type="entry name" value="Phosphohistidine_dom_sf"/>
</dbReference>
<evidence type="ECO:0000259" key="1">
    <source>
        <dbReference type="Pfam" id="PF00391"/>
    </source>
</evidence>
<dbReference type="EMBL" id="AGRW01000045">
    <property type="protein sequence ID" value="EIC01915.1"/>
    <property type="molecule type" value="Genomic_DNA"/>
</dbReference>
<dbReference type="GO" id="GO:0005524">
    <property type="term" value="F:ATP binding"/>
    <property type="evidence" value="ECO:0007669"/>
    <property type="project" value="InterPro"/>
</dbReference>
<keyword evidence="3" id="KW-0418">Kinase</keyword>
<dbReference type="OrthoDB" id="9765468at2"/>
<name>H7EKL0_9SPIR</name>
<keyword evidence="4" id="KW-1185">Reference proteome</keyword>
<sequence>MENNILGSESEITQEEFGGKAFGLKWLFDNKIKVPKTYFARVFPSENSSDFESYANSTVSALIENAAFSKNRIAVRSSGITEDGAEESKAGNYKTKLNVDFDKDSVLGAVREVVHSGSRSGEKMGVVFQEMVDAEISGVLFTSNPLTYSKKECVVNFRHGIGEALVSGTDKGENRIVEKEKIGEINEDWLKEVCEIGILSETKFGKPLDMEFAVEKGSGKLYFLQCRPATGILFNENCVKKVSVSEIGGNKKIKSLDKIAMRLAAEKRGVMVSPAFAVCVNCLTDEFPIEKTELERSEFCTGYNVVVILPKLTDSKILRSFAGEKQNVSNAIACNRYGIRTFPEHGNVFATLKALYEKVKDNSWICTMIIQEIFDPLYTGIVRRNGDNFILEIARGHFVAKGIFPMSRYIIDENKTVLNRNEIVQEKCIRLIEGCRIEQKCGEKISLTDSEISSVISAFSSYLTKEKSLNLEIGILKKGGKIIPYLIDVTDEQKSANVQEDDILNGVISRGSGKGVLVRLERQSLDSSLDSHFKDSFVDNGETGRKEIYLCDVPDIALKNRLGKNCAGFLFKEGSLLCHLSVLLREKGIPALVGIDENRFSEGEIYEIDTSVSGTCEKKVWKI</sequence>
<dbReference type="AlphaFoldDB" id="H7EKL0"/>
<dbReference type="eggNOG" id="COG0574">
    <property type="taxonomic scope" value="Bacteria"/>
</dbReference>
<evidence type="ECO:0000313" key="3">
    <source>
        <dbReference type="EMBL" id="EIC01915.1"/>
    </source>
</evidence>
<protein>
    <submittedName>
        <fullName evidence="3">Pyruvate phosphate dikinase PEP/pyruvate-binding</fullName>
    </submittedName>
</protein>
<proteinExistence type="predicted"/>
<dbReference type="RefSeq" id="WP_002704168.1">
    <property type="nucleotide sequence ID" value="NZ_AGRW01000045.1"/>
</dbReference>
<comment type="caution">
    <text evidence="3">The sequence shown here is derived from an EMBL/GenBank/DDBJ whole genome shotgun (WGS) entry which is preliminary data.</text>
</comment>
<dbReference type="InterPro" id="IPR002192">
    <property type="entry name" value="PPDK_AMP/ATP-bd"/>
</dbReference>
<dbReference type="PANTHER" id="PTHR43615">
    <property type="entry name" value="PHOSPHOENOLPYRUVATE SYNTHASE-RELATED"/>
    <property type="match status" value="1"/>
</dbReference>
<organism evidence="3 4">
    <name type="scientific">Treponema saccharophilum DSM 2985</name>
    <dbReference type="NCBI Taxonomy" id="907348"/>
    <lineage>
        <taxon>Bacteria</taxon>
        <taxon>Pseudomonadati</taxon>
        <taxon>Spirochaetota</taxon>
        <taxon>Spirochaetia</taxon>
        <taxon>Spirochaetales</taxon>
        <taxon>Treponemataceae</taxon>
        <taxon>Treponema</taxon>
    </lineage>
</organism>
<dbReference type="GO" id="GO:0016301">
    <property type="term" value="F:kinase activity"/>
    <property type="evidence" value="ECO:0007669"/>
    <property type="project" value="UniProtKB-KW"/>
</dbReference>
<dbReference type="Proteomes" id="UP000003571">
    <property type="component" value="Unassembled WGS sequence"/>
</dbReference>
<feature type="domain" description="PEP-utilising enzyme mobile" evidence="1">
    <location>
        <begin position="565"/>
        <end position="610"/>
    </location>
</feature>
<dbReference type="SUPFAM" id="SSF52009">
    <property type="entry name" value="Phosphohistidine domain"/>
    <property type="match status" value="1"/>
</dbReference>
<gene>
    <name evidence="3" type="ORF">TresaDRAFT_1667</name>
</gene>
<reference evidence="3 4" key="1">
    <citation type="submission" date="2011-09" db="EMBL/GenBank/DDBJ databases">
        <title>The draft genome of Treponema saccharophilum DSM 2985.</title>
        <authorList>
            <consortium name="US DOE Joint Genome Institute (JGI-PGF)"/>
            <person name="Lucas S."/>
            <person name="Copeland A."/>
            <person name="Lapidus A."/>
            <person name="Glavina del Rio T."/>
            <person name="Dalin E."/>
            <person name="Tice H."/>
            <person name="Bruce D."/>
            <person name="Goodwin L."/>
            <person name="Pitluck S."/>
            <person name="Peters L."/>
            <person name="Kyrpides N."/>
            <person name="Mavromatis K."/>
            <person name="Ivanova N."/>
            <person name="Markowitz V."/>
            <person name="Cheng J.-F."/>
            <person name="Hugenholtz P."/>
            <person name="Woyke T."/>
            <person name="Wu D."/>
            <person name="Gronow S."/>
            <person name="Wellnitz S."/>
            <person name="Brambilla E."/>
            <person name="Klenk H.-P."/>
            <person name="Eisen J.A."/>
        </authorList>
    </citation>
    <scope>NUCLEOTIDE SEQUENCE [LARGE SCALE GENOMIC DNA]</scope>
    <source>
        <strain evidence="3 4">DSM 2985</strain>
    </source>
</reference>